<dbReference type="PANTHER" id="PTHR10562">
    <property type="entry name" value="SMALL UBIQUITIN-RELATED MODIFIER"/>
    <property type="match status" value="1"/>
</dbReference>
<sequence>MPLSSTDPDTPSPASRQGKPEPGTGNDTGANTDKPKTIPIKVVDQQGTEITFKIRRNKPLQKIIDAYCSHKEIRDQKMVRFTFDGDRVKTNDTADSLEMDEEGRIDVFLEQQGGGH</sequence>
<dbReference type="OrthoDB" id="442921at2759"/>
<dbReference type="InterPro" id="IPR000626">
    <property type="entry name" value="Ubiquitin-like_dom"/>
</dbReference>
<evidence type="ECO:0000313" key="3">
    <source>
        <dbReference type="EMBL" id="CAD6445106.1"/>
    </source>
</evidence>
<name>A0A8H2ZQQ0_9HELO</name>
<accession>A0A8H2ZQQ0</accession>
<dbReference type="PROSITE" id="PS50053">
    <property type="entry name" value="UBIQUITIN_2"/>
    <property type="match status" value="1"/>
</dbReference>
<dbReference type="InterPro" id="IPR029071">
    <property type="entry name" value="Ubiquitin-like_domsf"/>
</dbReference>
<gene>
    <name evidence="3" type="ORF">SCLTRI_LOCUS4898</name>
</gene>
<dbReference type="InterPro" id="IPR022617">
    <property type="entry name" value="Rad60/SUMO-like_dom"/>
</dbReference>
<feature type="region of interest" description="Disordered" evidence="1">
    <location>
        <begin position="1"/>
        <end position="37"/>
    </location>
</feature>
<feature type="domain" description="Ubiquitin-like" evidence="2">
    <location>
        <begin position="36"/>
        <end position="114"/>
    </location>
</feature>
<protein>
    <submittedName>
        <fullName evidence="3">D6b30869-4623-4052-9d4f-a7ebd7efafeb-CDS</fullName>
    </submittedName>
</protein>
<evidence type="ECO:0000259" key="2">
    <source>
        <dbReference type="PROSITE" id="PS50053"/>
    </source>
</evidence>
<dbReference type="Proteomes" id="UP000624404">
    <property type="component" value="Unassembled WGS sequence"/>
</dbReference>
<dbReference type="AlphaFoldDB" id="A0A8H2ZQQ0"/>
<dbReference type="Pfam" id="PF11976">
    <property type="entry name" value="Rad60-SLD"/>
    <property type="match status" value="1"/>
</dbReference>
<dbReference type="SUPFAM" id="SSF54236">
    <property type="entry name" value="Ubiquitin-like"/>
    <property type="match status" value="1"/>
</dbReference>
<reference evidence="3" key="1">
    <citation type="submission" date="2020-10" db="EMBL/GenBank/DDBJ databases">
        <authorList>
            <person name="Kusch S."/>
        </authorList>
    </citation>
    <scope>NUCLEOTIDE SEQUENCE</scope>
    <source>
        <strain evidence="3">SwB9</strain>
    </source>
</reference>
<evidence type="ECO:0000256" key="1">
    <source>
        <dbReference type="SAM" id="MobiDB-lite"/>
    </source>
</evidence>
<organism evidence="3 4">
    <name type="scientific">Sclerotinia trifoliorum</name>
    <dbReference type="NCBI Taxonomy" id="28548"/>
    <lineage>
        <taxon>Eukaryota</taxon>
        <taxon>Fungi</taxon>
        <taxon>Dikarya</taxon>
        <taxon>Ascomycota</taxon>
        <taxon>Pezizomycotina</taxon>
        <taxon>Leotiomycetes</taxon>
        <taxon>Helotiales</taxon>
        <taxon>Sclerotiniaceae</taxon>
        <taxon>Sclerotinia</taxon>
    </lineage>
</organism>
<comment type="caution">
    <text evidence="3">The sequence shown here is derived from an EMBL/GenBank/DDBJ whole genome shotgun (WGS) entry which is preliminary data.</text>
</comment>
<dbReference type="Gene3D" id="3.10.20.90">
    <property type="entry name" value="Phosphatidylinositol 3-kinase Catalytic Subunit, Chain A, domain 1"/>
    <property type="match status" value="1"/>
</dbReference>
<dbReference type="EMBL" id="CAJHIA010000013">
    <property type="protein sequence ID" value="CAD6445106.1"/>
    <property type="molecule type" value="Genomic_DNA"/>
</dbReference>
<proteinExistence type="predicted"/>
<keyword evidence="4" id="KW-1185">Reference proteome</keyword>
<evidence type="ECO:0000313" key="4">
    <source>
        <dbReference type="Proteomes" id="UP000624404"/>
    </source>
</evidence>
<feature type="compositionally biased region" description="Low complexity" evidence="1">
    <location>
        <begin position="1"/>
        <end position="13"/>
    </location>
</feature>